<dbReference type="Proteomes" id="UP001159405">
    <property type="component" value="Unassembled WGS sequence"/>
</dbReference>
<keyword evidence="7" id="KW-0675">Receptor</keyword>
<evidence type="ECO:0000256" key="7">
    <source>
        <dbReference type="ARBA" id="ARBA00023170"/>
    </source>
</evidence>
<evidence type="ECO:0000256" key="10">
    <source>
        <dbReference type="SAM" id="Phobius"/>
    </source>
</evidence>
<dbReference type="InterPro" id="IPR017452">
    <property type="entry name" value="GPCR_Rhodpsn_7TM"/>
</dbReference>
<evidence type="ECO:0000256" key="2">
    <source>
        <dbReference type="ARBA" id="ARBA00022475"/>
    </source>
</evidence>
<dbReference type="Gene3D" id="1.20.1070.10">
    <property type="entry name" value="Rhodopsin 7-helix transmembrane proteins"/>
    <property type="match status" value="1"/>
</dbReference>
<evidence type="ECO:0000256" key="1">
    <source>
        <dbReference type="ARBA" id="ARBA00004651"/>
    </source>
</evidence>
<accession>A0ABN8QMS8</accession>
<keyword evidence="2" id="KW-1003">Cell membrane</keyword>
<evidence type="ECO:0000313" key="13">
    <source>
        <dbReference type="Proteomes" id="UP001159405"/>
    </source>
</evidence>
<keyword evidence="4 10" id="KW-1133">Transmembrane helix</keyword>
<feature type="transmembrane region" description="Helical" evidence="10">
    <location>
        <begin position="203"/>
        <end position="226"/>
    </location>
</feature>
<dbReference type="SUPFAM" id="SSF81321">
    <property type="entry name" value="Family A G protein-coupled receptor-like"/>
    <property type="match status" value="1"/>
</dbReference>
<evidence type="ECO:0000256" key="6">
    <source>
        <dbReference type="ARBA" id="ARBA00023136"/>
    </source>
</evidence>
<dbReference type="PROSITE" id="PS50262">
    <property type="entry name" value="G_PROTEIN_RECEP_F1_2"/>
    <property type="match status" value="1"/>
</dbReference>
<sequence>GVFKLAYLGGEWEIAIKKKSRQEYTMNKSANSTQLMSESKTSNDMQLAELLVWCSLNGFVAIPAVLGNSFVIAAFMRFKNLRTRTNYFVVGLAAADILVGLLSIPFWITTMVSIWLQSVSWMKSSLLYRAFIALDVFSGIASILHLLLISLERLYAIGCPVRHRVSSTRSYILAASLSWCLTLIVTVLFAAQKHFTHFPRFLVLLFCFLVPLIMICFTYITLWLLVKFQKHDSNFWNRNKEIKLSLTIFFVILLFIAAWTPFMVINIVMFFCGHCVIPNKVAYVSKLLHYSNSAVNPLVYGYRLPEFKRAFRFLIKSRKKLRFASL</sequence>
<dbReference type="PRINTS" id="PR00237">
    <property type="entry name" value="GPCRRHODOPSN"/>
</dbReference>
<feature type="non-terminal residue" evidence="12">
    <location>
        <position position="326"/>
    </location>
</feature>
<gene>
    <name evidence="12" type="ORF">PLOB_00008842</name>
</gene>
<dbReference type="PANTHER" id="PTHR24246:SF27">
    <property type="entry name" value="ADENOSINE RECEPTOR, ISOFORM A"/>
    <property type="match status" value="1"/>
</dbReference>
<keyword evidence="5" id="KW-0297">G-protein coupled receptor</keyword>
<evidence type="ECO:0000256" key="5">
    <source>
        <dbReference type="ARBA" id="ARBA00023040"/>
    </source>
</evidence>
<feature type="domain" description="G-protein coupled receptors family 1 profile" evidence="11">
    <location>
        <begin position="67"/>
        <end position="300"/>
    </location>
</feature>
<evidence type="ECO:0000313" key="12">
    <source>
        <dbReference type="EMBL" id="CAH3167509.1"/>
    </source>
</evidence>
<dbReference type="EMBL" id="CALNXK010000141">
    <property type="protein sequence ID" value="CAH3167509.1"/>
    <property type="molecule type" value="Genomic_DNA"/>
</dbReference>
<comment type="subcellular location">
    <subcellularLocation>
        <location evidence="1">Cell membrane</location>
        <topology evidence="1">Multi-pass membrane protein</topology>
    </subcellularLocation>
</comment>
<dbReference type="InterPro" id="IPR000276">
    <property type="entry name" value="GPCR_Rhodpsn"/>
</dbReference>
<comment type="caution">
    <text evidence="12">The sequence shown here is derived from an EMBL/GenBank/DDBJ whole genome shotgun (WGS) entry which is preliminary data.</text>
</comment>
<organism evidence="12 13">
    <name type="scientific">Porites lobata</name>
    <dbReference type="NCBI Taxonomy" id="104759"/>
    <lineage>
        <taxon>Eukaryota</taxon>
        <taxon>Metazoa</taxon>
        <taxon>Cnidaria</taxon>
        <taxon>Anthozoa</taxon>
        <taxon>Hexacorallia</taxon>
        <taxon>Scleractinia</taxon>
        <taxon>Fungiina</taxon>
        <taxon>Poritidae</taxon>
        <taxon>Porites</taxon>
    </lineage>
</organism>
<keyword evidence="9" id="KW-0807">Transducer</keyword>
<feature type="transmembrane region" description="Helical" evidence="10">
    <location>
        <begin position="128"/>
        <end position="149"/>
    </location>
</feature>
<feature type="non-terminal residue" evidence="12">
    <location>
        <position position="1"/>
    </location>
</feature>
<evidence type="ECO:0000256" key="9">
    <source>
        <dbReference type="ARBA" id="ARBA00023224"/>
    </source>
</evidence>
<dbReference type="PANTHER" id="PTHR24246">
    <property type="entry name" value="OLFACTORY RECEPTOR AND ADENOSINE RECEPTOR"/>
    <property type="match status" value="1"/>
</dbReference>
<evidence type="ECO:0000259" key="11">
    <source>
        <dbReference type="PROSITE" id="PS50262"/>
    </source>
</evidence>
<evidence type="ECO:0000256" key="3">
    <source>
        <dbReference type="ARBA" id="ARBA00022692"/>
    </source>
</evidence>
<feature type="transmembrane region" description="Helical" evidence="10">
    <location>
        <begin position="50"/>
        <end position="75"/>
    </location>
</feature>
<keyword evidence="6 10" id="KW-0472">Membrane</keyword>
<feature type="transmembrane region" description="Helical" evidence="10">
    <location>
        <begin position="170"/>
        <end position="191"/>
    </location>
</feature>
<keyword evidence="8" id="KW-0325">Glycoprotein</keyword>
<evidence type="ECO:0000256" key="8">
    <source>
        <dbReference type="ARBA" id="ARBA00023180"/>
    </source>
</evidence>
<feature type="transmembrane region" description="Helical" evidence="10">
    <location>
        <begin position="87"/>
        <end position="108"/>
    </location>
</feature>
<protein>
    <recommendedName>
        <fullName evidence="11">G-protein coupled receptors family 1 profile domain-containing protein</fullName>
    </recommendedName>
</protein>
<feature type="transmembrane region" description="Helical" evidence="10">
    <location>
        <begin position="246"/>
        <end position="271"/>
    </location>
</feature>
<evidence type="ECO:0000256" key="4">
    <source>
        <dbReference type="ARBA" id="ARBA00022989"/>
    </source>
</evidence>
<reference evidence="12 13" key="1">
    <citation type="submission" date="2022-05" db="EMBL/GenBank/DDBJ databases">
        <authorList>
            <consortium name="Genoscope - CEA"/>
            <person name="William W."/>
        </authorList>
    </citation>
    <scope>NUCLEOTIDE SEQUENCE [LARGE SCALE GENOMIC DNA]</scope>
</reference>
<keyword evidence="13" id="KW-1185">Reference proteome</keyword>
<name>A0ABN8QMS8_9CNID</name>
<keyword evidence="3 10" id="KW-0812">Transmembrane</keyword>
<proteinExistence type="predicted"/>
<dbReference type="Pfam" id="PF00001">
    <property type="entry name" value="7tm_1"/>
    <property type="match status" value="1"/>
</dbReference>
<dbReference type="SMART" id="SM01381">
    <property type="entry name" value="7TM_GPCR_Srsx"/>
    <property type="match status" value="1"/>
</dbReference>